<feature type="region of interest" description="Disordered" evidence="1">
    <location>
        <begin position="201"/>
        <end position="229"/>
    </location>
</feature>
<dbReference type="SUPFAM" id="SSF51735">
    <property type="entry name" value="NAD(P)-binding Rossmann-fold domains"/>
    <property type="match status" value="1"/>
</dbReference>
<sequence>MYKLDRRPPVHDRHRAVENHHQVAYIGEGLVDPNDIDPLTSEDDADDLSPQHRRKLLDSLAIDVGEKYLDDIYRGEGDEDDDGGNTSNDEDSDDPQSAYHLSPIDKRARTEKEQAWLKVRKLLIEEEEKVSTRKKSVDSHEEYAIDCYGTVKLLDSLARSGSIHSSVSSESSTPKVNAAIPPTPAMFTRQIDRMGHRMAQFLQRGGPPSHGSSSSYGQQPLTPGKSSTHSAMMTMLGQVTVACQRTELSEAAVARISTHVATIDRIVREELNVQQKLGAARRLSSTQGSNDSSDYDFRVPTYPLGKLHVKVASTVREAFKAFTAAQDLMDTVAAFDRLLVECGLSGVTVEEPWYVYYHIRSAVYSKLGFRQKQLFKLLDARFNTDVYKRRPAANKRACIVGAGPVGLRAAVELALLGSHVTVLEKRTKFNRENMLHLWPWVVQDLASLGAKVLFRHFCRSRTYFHVSTRQLQVVLLKVALLVGVQIHTSTDFEAIVPPGPEQSGENPFYSIKTQPQIPVEEFTAVLGATGVNDQVAEFAGINRFVFNQKESLGIVCYFPNLETTEETKVKEFSWTAQLKHQMLHKMRDVGLDLENIVYFRGEMHYLVMTPKRHNLLARGVVNRNHPNSADLVKEDNVNHNALHAFANAIVKFAGIPRKTDFTRVSLFDFSSLTRAEKAASVLTSYGKKLYVGLIGDSLLEPVWHEGVGTCRGFLGALDGVWMVAQIGLKADKQLLADREAAYKVMQRLSGHHRDEMQKNVRKYTVDPRSRYMIDFPRVV</sequence>
<gene>
    <name evidence="4" type="ORF">PHYSODRAFT_253756</name>
</gene>
<feature type="compositionally biased region" description="Acidic residues" evidence="1">
    <location>
        <begin position="77"/>
        <end position="94"/>
    </location>
</feature>
<reference evidence="4 5" key="1">
    <citation type="journal article" date="2006" name="Science">
        <title>Phytophthora genome sequences uncover evolutionary origins and mechanisms of pathogenesis.</title>
        <authorList>
            <person name="Tyler B.M."/>
            <person name="Tripathy S."/>
            <person name="Zhang X."/>
            <person name="Dehal P."/>
            <person name="Jiang R.H."/>
            <person name="Aerts A."/>
            <person name="Arredondo F.D."/>
            <person name="Baxter L."/>
            <person name="Bensasson D."/>
            <person name="Beynon J.L."/>
            <person name="Chapman J."/>
            <person name="Damasceno C.M."/>
            <person name="Dorrance A.E."/>
            <person name="Dou D."/>
            <person name="Dickerman A.W."/>
            <person name="Dubchak I.L."/>
            <person name="Garbelotto M."/>
            <person name="Gijzen M."/>
            <person name="Gordon S.G."/>
            <person name="Govers F."/>
            <person name="Grunwald N.J."/>
            <person name="Huang W."/>
            <person name="Ivors K.L."/>
            <person name="Jones R.W."/>
            <person name="Kamoun S."/>
            <person name="Krampis K."/>
            <person name="Lamour K.H."/>
            <person name="Lee M.K."/>
            <person name="McDonald W.H."/>
            <person name="Medina M."/>
            <person name="Meijer H.J."/>
            <person name="Nordberg E.K."/>
            <person name="Maclean D.J."/>
            <person name="Ospina-Giraldo M.D."/>
            <person name="Morris P.F."/>
            <person name="Phuntumart V."/>
            <person name="Putnam N.H."/>
            <person name="Rash S."/>
            <person name="Rose J.K."/>
            <person name="Sakihama Y."/>
            <person name="Salamov A.A."/>
            <person name="Savidor A."/>
            <person name="Scheuring C.F."/>
            <person name="Smith B.M."/>
            <person name="Sobral B.W."/>
            <person name="Terry A."/>
            <person name="Torto-Alalibo T.A."/>
            <person name="Win J."/>
            <person name="Xu Z."/>
            <person name="Zhang H."/>
            <person name="Grigoriev I.V."/>
            <person name="Rokhsar D.S."/>
            <person name="Boore J.L."/>
        </authorList>
    </citation>
    <scope>NUCLEOTIDE SEQUENCE [LARGE SCALE GENOMIC DNA]</scope>
    <source>
        <strain evidence="4 5">P6497</strain>
    </source>
</reference>
<dbReference type="InterPro" id="IPR036188">
    <property type="entry name" value="FAD/NAD-bd_sf"/>
</dbReference>
<dbReference type="InterPro" id="IPR036291">
    <property type="entry name" value="NAD(P)-bd_dom_sf"/>
</dbReference>
<evidence type="ECO:0000313" key="5">
    <source>
        <dbReference type="Proteomes" id="UP000002640"/>
    </source>
</evidence>
<evidence type="ECO:0000256" key="1">
    <source>
        <dbReference type="SAM" id="MobiDB-lite"/>
    </source>
</evidence>
<dbReference type="GO" id="GO:0071949">
    <property type="term" value="F:FAD binding"/>
    <property type="evidence" value="ECO:0007669"/>
    <property type="project" value="InterPro"/>
</dbReference>
<feature type="region of interest" description="Disordered" evidence="1">
    <location>
        <begin position="28"/>
        <end position="51"/>
    </location>
</feature>
<dbReference type="Pfam" id="PF01494">
    <property type="entry name" value="FAD_binding_3"/>
    <property type="match status" value="1"/>
</dbReference>
<feature type="domain" description="[F-actin]-monooxygenase MICAL1-3-like Rossman" evidence="3">
    <location>
        <begin position="552"/>
        <end position="654"/>
    </location>
</feature>
<keyword evidence="5" id="KW-1185">Reference proteome</keyword>
<dbReference type="AlphaFoldDB" id="G4YRV2"/>
<dbReference type="GeneID" id="20638410"/>
<name>G4YRV2_PHYSP</name>
<dbReference type="SMR" id="G4YRV2"/>
<dbReference type="RefSeq" id="XP_009518217.1">
    <property type="nucleotide sequence ID" value="XM_009519922.1"/>
</dbReference>
<dbReference type="InterPro" id="IPR002938">
    <property type="entry name" value="FAD-bd"/>
</dbReference>
<dbReference type="Gene3D" id="3.50.50.60">
    <property type="entry name" value="FAD/NAD(P)-binding domain"/>
    <property type="match status" value="1"/>
</dbReference>
<evidence type="ECO:0000313" key="4">
    <source>
        <dbReference type="EMBL" id="EGZ22929.1"/>
    </source>
</evidence>
<dbReference type="Pfam" id="PF25413">
    <property type="entry name" value="Rossman_Mical"/>
    <property type="match status" value="1"/>
</dbReference>
<dbReference type="KEGG" id="psoj:PHYSODRAFT_253756"/>
<feature type="region of interest" description="Disordered" evidence="1">
    <location>
        <begin position="1"/>
        <end position="20"/>
    </location>
</feature>
<proteinExistence type="predicted"/>
<dbReference type="OMA" id="VYFHIRN"/>
<dbReference type="Proteomes" id="UP000002640">
    <property type="component" value="Unassembled WGS sequence"/>
</dbReference>
<protein>
    <submittedName>
        <fullName evidence="4">Uncharacterized protein</fullName>
    </submittedName>
</protein>
<dbReference type="InParanoid" id="G4YRV2"/>
<evidence type="ECO:0000259" key="2">
    <source>
        <dbReference type="Pfam" id="PF01494"/>
    </source>
</evidence>
<feature type="domain" description="FAD-binding" evidence="2">
    <location>
        <begin position="397"/>
        <end position="430"/>
    </location>
</feature>
<dbReference type="PANTHER" id="PTHR42841">
    <property type="entry name" value="AMINE OXIDASE"/>
    <property type="match status" value="1"/>
</dbReference>
<dbReference type="InterPro" id="IPR057494">
    <property type="entry name" value="Rossman_Mical"/>
</dbReference>
<dbReference type="EMBL" id="JH159152">
    <property type="protein sequence ID" value="EGZ22929.1"/>
    <property type="molecule type" value="Genomic_DNA"/>
</dbReference>
<feature type="compositionally biased region" description="Low complexity" evidence="1">
    <location>
        <begin position="203"/>
        <end position="220"/>
    </location>
</feature>
<evidence type="ECO:0000259" key="3">
    <source>
        <dbReference type="Pfam" id="PF25413"/>
    </source>
</evidence>
<dbReference type="SUPFAM" id="SSF51905">
    <property type="entry name" value="FAD/NAD(P)-binding domain"/>
    <property type="match status" value="1"/>
</dbReference>
<organism evidence="4 5">
    <name type="scientific">Phytophthora sojae (strain P6497)</name>
    <name type="common">Soybean stem and root rot agent</name>
    <name type="synonym">Phytophthora megasperma f. sp. glycines</name>
    <dbReference type="NCBI Taxonomy" id="1094619"/>
    <lineage>
        <taxon>Eukaryota</taxon>
        <taxon>Sar</taxon>
        <taxon>Stramenopiles</taxon>
        <taxon>Oomycota</taxon>
        <taxon>Peronosporomycetes</taxon>
        <taxon>Peronosporales</taxon>
        <taxon>Peronosporaceae</taxon>
        <taxon>Phytophthora</taxon>
    </lineage>
</organism>
<feature type="region of interest" description="Disordered" evidence="1">
    <location>
        <begin position="73"/>
        <end position="106"/>
    </location>
</feature>
<accession>G4YRV2</accession>